<evidence type="ECO:0000259" key="9">
    <source>
        <dbReference type="Pfam" id="PF23577"/>
    </source>
</evidence>
<sequence length="207" mass="22701">MYISLTLLHTIILLLVHFSLLLSSCKAKCTAGCSVAMASYYLSDGSNITYISQLFGLPPQQIQRYNPGQDAMRVGSRVNIPFSCECINGDFLGHTFTYIAQSDDTYDKIASVAFANLTTAYWMERVNTFDPTRIPDSGPINVTLNCSCGNRHVSNEYGLFVTYPLRPGEGLSSIAKESGVPDKLLEQFNPDNNFSDGSAIVFLPARG</sequence>
<dbReference type="InterPro" id="IPR057097">
    <property type="entry name" value="LysM_RLK3/10"/>
</dbReference>
<evidence type="ECO:0000256" key="2">
    <source>
        <dbReference type="ARBA" id="ARBA00022475"/>
    </source>
</evidence>
<dbReference type="PANTHER" id="PTHR46204">
    <property type="entry name" value="CHITIN ELICITOR RECEPTOR KINASE 1-RELATED"/>
    <property type="match status" value="1"/>
</dbReference>
<dbReference type="Proteomes" id="UP001237642">
    <property type="component" value="Unassembled WGS sequence"/>
</dbReference>
<evidence type="ECO:0000256" key="5">
    <source>
        <dbReference type="ARBA" id="ARBA00022989"/>
    </source>
</evidence>
<evidence type="ECO:0000313" key="11">
    <source>
        <dbReference type="Proteomes" id="UP001237642"/>
    </source>
</evidence>
<evidence type="ECO:0000256" key="7">
    <source>
        <dbReference type="ARBA" id="ARBA00023157"/>
    </source>
</evidence>
<name>A0AAD8MNK5_9APIA</name>
<keyword evidence="3" id="KW-0812">Transmembrane</keyword>
<dbReference type="GO" id="GO:0005886">
    <property type="term" value="C:plasma membrane"/>
    <property type="evidence" value="ECO:0007669"/>
    <property type="project" value="UniProtKB-SubCell"/>
</dbReference>
<dbReference type="EMBL" id="JAUIZM010000006">
    <property type="protein sequence ID" value="KAK1379159.1"/>
    <property type="molecule type" value="Genomic_DNA"/>
</dbReference>
<feature type="signal peptide" evidence="8">
    <location>
        <begin position="1"/>
        <end position="27"/>
    </location>
</feature>
<keyword evidence="11" id="KW-1185">Reference proteome</keyword>
<evidence type="ECO:0000256" key="4">
    <source>
        <dbReference type="ARBA" id="ARBA00022729"/>
    </source>
</evidence>
<keyword evidence="6" id="KW-0472">Membrane</keyword>
<keyword evidence="4 8" id="KW-0732">Signal</keyword>
<protein>
    <submittedName>
        <fullName evidence="10">Chitin elicitor receptor kinase 1</fullName>
    </submittedName>
</protein>
<feature type="domain" description="LYK3/RLK10-like LysM" evidence="9">
    <location>
        <begin position="161"/>
        <end position="204"/>
    </location>
</feature>
<keyword evidence="10" id="KW-0808">Transferase</keyword>
<feature type="chain" id="PRO_5042297867" evidence="8">
    <location>
        <begin position="28"/>
        <end position="207"/>
    </location>
</feature>
<organism evidence="10 11">
    <name type="scientific">Heracleum sosnowskyi</name>
    <dbReference type="NCBI Taxonomy" id="360622"/>
    <lineage>
        <taxon>Eukaryota</taxon>
        <taxon>Viridiplantae</taxon>
        <taxon>Streptophyta</taxon>
        <taxon>Embryophyta</taxon>
        <taxon>Tracheophyta</taxon>
        <taxon>Spermatophyta</taxon>
        <taxon>Magnoliopsida</taxon>
        <taxon>eudicotyledons</taxon>
        <taxon>Gunneridae</taxon>
        <taxon>Pentapetalae</taxon>
        <taxon>asterids</taxon>
        <taxon>campanulids</taxon>
        <taxon>Apiales</taxon>
        <taxon>Apiaceae</taxon>
        <taxon>Apioideae</taxon>
        <taxon>apioid superclade</taxon>
        <taxon>Tordylieae</taxon>
        <taxon>Tordyliinae</taxon>
        <taxon>Heracleum</taxon>
    </lineage>
</organism>
<reference evidence="10" key="1">
    <citation type="submission" date="2023-02" db="EMBL/GenBank/DDBJ databases">
        <title>Genome of toxic invasive species Heracleum sosnowskyi carries increased number of genes despite the absence of recent whole-genome duplications.</title>
        <authorList>
            <person name="Schelkunov M."/>
            <person name="Shtratnikova V."/>
            <person name="Makarenko M."/>
            <person name="Klepikova A."/>
            <person name="Omelchenko D."/>
            <person name="Novikova G."/>
            <person name="Obukhova E."/>
            <person name="Bogdanov V."/>
            <person name="Penin A."/>
            <person name="Logacheva M."/>
        </authorList>
    </citation>
    <scope>NUCLEOTIDE SEQUENCE</scope>
    <source>
        <strain evidence="10">Hsosn_3</strain>
        <tissue evidence="10">Leaf</tissue>
    </source>
</reference>
<proteinExistence type="predicted"/>
<comment type="subcellular location">
    <subcellularLocation>
        <location evidence="1">Cell membrane</location>
        <topology evidence="1">Single-pass membrane protein</topology>
    </subcellularLocation>
</comment>
<accession>A0AAD8MNK5</accession>
<evidence type="ECO:0000256" key="8">
    <source>
        <dbReference type="SAM" id="SignalP"/>
    </source>
</evidence>
<evidence type="ECO:0000256" key="6">
    <source>
        <dbReference type="ARBA" id="ARBA00023136"/>
    </source>
</evidence>
<evidence type="ECO:0000256" key="3">
    <source>
        <dbReference type="ARBA" id="ARBA00022692"/>
    </source>
</evidence>
<keyword evidence="5" id="KW-1133">Transmembrane helix</keyword>
<dbReference type="GO" id="GO:0045087">
    <property type="term" value="P:innate immune response"/>
    <property type="evidence" value="ECO:0007669"/>
    <property type="project" value="InterPro"/>
</dbReference>
<evidence type="ECO:0000313" key="10">
    <source>
        <dbReference type="EMBL" id="KAK1379159.1"/>
    </source>
</evidence>
<gene>
    <name evidence="10" type="ORF">POM88_025903</name>
</gene>
<keyword evidence="7" id="KW-1015">Disulfide bond</keyword>
<dbReference type="InterPro" id="IPR044812">
    <property type="entry name" value="CERK1/LYK3-like"/>
</dbReference>
<keyword evidence="10" id="KW-0418">Kinase</keyword>
<dbReference type="PANTHER" id="PTHR46204:SF2">
    <property type="entry name" value="CHITIN ELICITOR RECEPTOR KINASE 1"/>
    <property type="match status" value="1"/>
</dbReference>
<comment type="caution">
    <text evidence="10">The sequence shown here is derived from an EMBL/GenBank/DDBJ whole genome shotgun (WGS) entry which is preliminary data.</text>
</comment>
<keyword evidence="2" id="KW-1003">Cell membrane</keyword>
<keyword evidence="10" id="KW-0675">Receptor</keyword>
<reference evidence="10" key="2">
    <citation type="submission" date="2023-05" db="EMBL/GenBank/DDBJ databases">
        <authorList>
            <person name="Schelkunov M.I."/>
        </authorList>
    </citation>
    <scope>NUCLEOTIDE SEQUENCE</scope>
    <source>
        <strain evidence="10">Hsosn_3</strain>
        <tissue evidence="10">Leaf</tissue>
    </source>
</reference>
<dbReference type="GO" id="GO:0019199">
    <property type="term" value="F:transmembrane receptor protein kinase activity"/>
    <property type="evidence" value="ECO:0007669"/>
    <property type="project" value="InterPro"/>
</dbReference>
<dbReference type="AlphaFoldDB" id="A0AAD8MNK5"/>
<evidence type="ECO:0000256" key="1">
    <source>
        <dbReference type="ARBA" id="ARBA00004162"/>
    </source>
</evidence>
<dbReference type="Pfam" id="PF23577">
    <property type="entry name" value="LysM_RLK"/>
    <property type="match status" value="1"/>
</dbReference>